<evidence type="ECO:0000313" key="2">
    <source>
        <dbReference type="Proteomes" id="UP000824998"/>
    </source>
</evidence>
<proteinExistence type="predicted"/>
<dbReference type="EMBL" id="MU251394">
    <property type="protein sequence ID" value="KAG9237069.1"/>
    <property type="molecule type" value="Genomic_DNA"/>
</dbReference>
<reference evidence="1" key="1">
    <citation type="journal article" date="2021" name="IMA Fungus">
        <title>Genomic characterization of three marine fungi, including Emericellopsis atlantica sp. nov. with signatures of a generalist lifestyle and marine biomass degradation.</title>
        <authorList>
            <person name="Hagestad O.C."/>
            <person name="Hou L."/>
            <person name="Andersen J.H."/>
            <person name="Hansen E.H."/>
            <person name="Altermark B."/>
            <person name="Li C."/>
            <person name="Kuhnert E."/>
            <person name="Cox R.J."/>
            <person name="Crous P.W."/>
            <person name="Spatafora J.W."/>
            <person name="Lail K."/>
            <person name="Amirebrahimi M."/>
            <person name="Lipzen A."/>
            <person name="Pangilinan J."/>
            <person name="Andreopoulos W."/>
            <person name="Hayes R.D."/>
            <person name="Ng V."/>
            <person name="Grigoriev I.V."/>
            <person name="Jackson S.A."/>
            <person name="Sutton T.D.S."/>
            <person name="Dobson A.D.W."/>
            <person name="Rama T."/>
        </authorList>
    </citation>
    <scope>NUCLEOTIDE SEQUENCE</scope>
    <source>
        <strain evidence="1">TRa018bII</strain>
    </source>
</reference>
<gene>
    <name evidence="1" type="ORF">BJ875DRAFT_185115</name>
</gene>
<name>A0A9P7YNT3_9HELO</name>
<accession>A0A9P7YNT3</accession>
<dbReference type="AlphaFoldDB" id="A0A9P7YNT3"/>
<organism evidence="1 2">
    <name type="scientific">Amylocarpus encephaloides</name>
    <dbReference type="NCBI Taxonomy" id="45428"/>
    <lineage>
        <taxon>Eukaryota</taxon>
        <taxon>Fungi</taxon>
        <taxon>Dikarya</taxon>
        <taxon>Ascomycota</taxon>
        <taxon>Pezizomycotina</taxon>
        <taxon>Leotiomycetes</taxon>
        <taxon>Helotiales</taxon>
        <taxon>Helotiales incertae sedis</taxon>
        <taxon>Amylocarpus</taxon>
    </lineage>
</organism>
<keyword evidence="2" id="KW-1185">Reference proteome</keyword>
<comment type="caution">
    <text evidence="1">The sequence shown here is derived from an EMBL/GenBank/DDBJ whole genome shotgun (WGS) entry which is preliminary data.</text>
</comment>
<protein>
    <submittedName>
        <fullName evidence="1">Uncharacterized protein</fullName>
    </submittedName>
</protein>
<sequence>MGGSEQLFLILSSGTPPTSLHALLYEVTPEWRRARERERERERARESERERERARKRFGEKCAGELVKRVRFFCHNEHLVSFTVNNRDPSTTLHNPSLHPSPFPLHPFPPSSGAVVLCCSALLCSVLFCSVPFGLKGTTIVAPALAPHLLGDILPDAKGCCFLAFLNKQLRARADSSYPSSSLQTQFPNANSFILSLRLHLRLSRS</sequence>
<dbReference type="Proteomes" id="UP000824998">
    <property type="component" value="Unassembled WGS sequence"/>
</dbReference>
<evidence type="ECO:0000313" key="1">
    <source>
        <dbReference type="EMBL" id="KAG9237069.1"/>
    </source>
</evidence>